<dbReference type="Gene3D" id="1.10.3210.50">
    <property type="match status" value="1"/>
</dbReference>
<organism evidence="2">
    <name type="scientific">Petromyces alliaceus</name>
    <name type="common">Aspergillus alliaceus</name>
    <dbReference type="NCBI Taxonomy" id="209559"/>
    <lineage>
        <taxon>Eukaryota</taxon>
        <taxon>Fungi</taxon>
        <taxon>Dikarya</taxon>
        <taxon>Ascomycota</taxon>
        <taxon>Pezizomycotina</taxon>
        <taxon>Eurotiomycetes</taxon>
        <taxon>Eurotiomycetidae</taxon>
        <taxon>Eurotiales</taxon>
        <taxon>Aspergillaceae</taxon>
        <taxon>Aspergillus</taxon>
        <taxon>Aspergillus subgen. Circumdati</taxon>
    </lineage>
</organism>
<dbReference type="PANTHER" id="PTHR33594">
    <property type="entry name" value="SUPERFAMILY HYDROLASE, PUTATIVE (AFU_ORTHOLOGUE AFUA_1G03035)-RELATED"/>
    <property type="match status" value="1"/>
</dbReference>
<dbReference type="Pfam" id="PF01966">
    <property type="entry name" value="HD"/>
    <property type="match status" value="1"/>
</dbReference>
<proteinExistence type="predicted"/>
<keyword evidence="2" id="KW-0378">Hydrolase</keyword>
<sequence>MSQQTLFTSMSDFVTKCMSGHDPSHNPQHVHRVVSLAKRILASETARNPSTPLNADVVHLAALLHDIGDRKYLSQVAAISDSIPCKGDAASSETVDPHRLVYSALVSHGADEELAERVQMIVSHVSYTTERSDPEKVRQLIRDGYPELAIVQDADRLDAIGAVGIGRCFTFLGAKGKNFCADGMWVMGNAIDHFEEKLERLEGMMKTETGREMAKVRTVRLKEFREWWADEMSEAA</sequence>
<dbReference type="InterPro" id="IPR006674">
    <property type="entry name" value="HD_domain"/>
</dbReference>
<keyword evidence="4" id="KW-1185">Reference proteome</keyword>
<dbReference type="OMA" id="YDNSHDY"/>
<dbReference type="OrthoDB" id="16547at2759"/>
<dbReference type="InterPro" id="IPR003607">
    <property type="entry name" value="HD/PDEase_dom"/>
</dbReference>
<dbReference type="AlphaFoldDB" id="A0A5N6FYD3"/>
<dbReference type="CDD" id="cd00077">
    <property type="entry name" value="HDc"/>
    <property type="match status" value="1"/>
</dbReference>
<name>A0A5N6FYD3_PETAA</name>
<evidence type="ECO:0000313" key="4">
    <source>
        <dbReference type="Proteomes" id="UP000541154"/>
    </source>
</evidence>
<dbReference type="SMART" id="SM00471">
    <property type="entry name" value="HDc"/>
    <property type="match status" value="1"/>
</dbReference>
<dbReference type="Proteomes" id="UP000541154">
    <property type="component" value="Unassembled WGS sequence"/>
</dbReference>
<dbReference type="GO" id="GO:0016787">
    <property type="term" value="F:hydrolase activity"/>
    <property type="evidence" value="ECO:0007669"/>
    <property type="project" value="UniProtKB-KW"/>
</dbReference>
<dbReference type="EMBL" id="ML735289">
    <property type="protein sequence ID" value="KAE8387692.1"/>
    <property type="molecule type" value="Genomic_DNA"/>
</dbReference>
<accession>A0A5N7C0T0</accession>
<accession>A0A8H6E498</accession>
<dbReference type="PANTHER" id="PTHR33594:SF1">
    <property type="entry name" value="HD_PDEASE DOMAIN-CONTAINING PROTEIN"/>
    <property type="match status" value="1"/>
</dbReference>
<dbReference type="EMBL" id="SPNV01000188">
    <property type="protein sequence ID" value="KAF5858854.1"/>
    <property type="molecule type" value="Genomic_DNA"/>
</dbReference>
<gene>
    <name evidence="2" type="ORF">BDV23DRAFT_160626</name>
    <name evidence="3" type="ORF">ETB97_003651</name>
</gene>
<dbReference type="Proteomes" id="UP000326877">
    <property type="component" value="Unassembled WGS sequence"/>
</dbReference>
<protein>
    <submittedName>
        <fullName evidence="2">HD superfamily hydrolase</fullName>
    </submittedName>
</protein>
<dbReference type="SUPFAM" id="SSF109604">
    <property type="entry name" value="HD-domain/PDEase-like"/>
    <property type="match status" value="1"/>
</dbReference>
<evidence type="ECO:0000259" key="1">
    <source>
        <dbReference type="SMART" id="SM00471"/>
    </source>
</evidence>
<feature type="domain" description="HD/PDEase" evidence="1">
    <location>
        <begin position="22"/>
        <end position="169"/>
    </location>
</feature>
<reference evidence="3 4" key="1">
    <citation type="submission" date="2019-04" db="EMBL/GenBank/DDBJ databases">
        <title>Aspergillus burnettii sp. nov., novel species from soil in southeast Queensland.</title>
        <authorList>
            <person name="Gilchrist C.L.M."/>
            <person name="Pitt J.I."/>
            <person name="Lange L."/>
            <person name="Lacey H.J."/>
            <person name="Vuong D."/>
            <person name="Midgley D.J."/>
            <person name="Greenfield P."/>
            <person name="Bradbury M."/>
            <person name="Lacey E."/>
            <person name="Busk P.K."/>
            <person name="Pilgaard B."/>
            <person name="Chooi Y.H."/>
            <person name="Piggott A.M."/>
        </authorList>
    </citation>
    <scope>NUCLEOTIDE SEQUENCE [LARGE SCALE GENOMIC DNA]</scope>
    <source>
        <strain evidence="3 4">FRR 5400</strain>
    </source>
</reference>
<evidence type="ECO:0000313" key="2">
    <source>
        <dbReference type="EMBL" id="KAE8387692.1"/>
    </source>
</evidence>
<accession>A0A5N6FYD3</accession>
<evidence type="ECO:0000313" key="3">
    <source>
        <dbReference type="EMBL" id="KAF5858854.1"/>
    </source>
</evidence>
<reference evidence="2" key="2">
    <citation type="submission" date="2019-04" db="EMBL/GenBank/DDBJ databases">
        <title>Friends and foes A comparative genomics studyof 23 Aspergillus species from section Flavi.</title>
        <authorList>
            <consortium name="DOE Joint Genome Institute"/>
            <person name="Kjaerbolling I."/>
            <person name="Vesth T."/>
            <person name="Frisvad J.C."/>
            <person name="Nybo J.L."/>
            <person name="Theobald S."/>
            <person name="Kildgaard S."/>
            <person name="Isbrandt T."/>
            <person name="Kuo A."/>
            <person name="Sato A."/>
            <person name="Lyhne E.K."/>
            <person name="Kogle M.E."/>
            <person name="Wiebenga A."/>
            <person name="Kun R.S."/>
            <person name="Lubbers R.J."/>
            <person name="Makela M.R."/>
            <person name="Barry K."/>
            <person name="Chovatia M."/>
            <person name="Clum A."/>
            <person name="Daum C."/>
            <person name="Haridas S."/>
            <person name="He G."/>
            <person name="LaButti K."/>
            <person name="Lipzen A."/>
            <person name="Mondo S."/>
            <person name="Riley R."/>
            <person name="Salamov A."/>
            <person name="Simmons B.A."/>
            <person name="Magnuson J.K."/>
            <person name="Henrissat B."/>
            <person name="Mortensen U.H."/>
            <person name="Larsen T.O."/>
            <person name="Devries R.P."/>
            <person name="Grigoriev I.V."/>
            <person name="Machida M."/>
            <person name="Baker S.E."/>
            <person name="Andersen M.R."/>
        </authorList>
    </citation>
    <scope>NUCLEOTIDE SEQUENCE [LARGE SCALE GENOMIC DNA]</scope>
    <source>
        <strain evidence="2">IBT 14317</strain>
    </source>
</reference>